<dbReference type="Proteomes" id="UP000658382">
    <property type="component" value="Unassembled WGS sequence"/>
</dbReference>
<organism evidence="1 2">
    <name type="scientific">Lentibacillus kapialis</name>
    <dbReference type="NCBI Taxonomy" id="340214"/>
    <lineage>
        <taxon>Bacteria</taxon>
        <taxon>Bacillati</taxon>
        <taxon>Bacillota</taxon>
        <taxon>Bacilli</taxon>
        <taxon>Bacillales</taxon>
        <taxon>Bacillaceae</taxon>
        <taxon>Lentibacillus</taxon>
    </lineage>
</organism>
<reference evidence="1" key="1">
    <citation type="journal article" date="2014" name="Int. J. Syst. Evol. Microbiol.">
        <title>Complete genome sequence of Corynebacterium casei LMG S-19264T (=DSM 44701T), isolated from a smear-ripened cheese.</title>
        <authorList>
            <consortium name="US DOE Joint Genome Institute (JGI-PGF)"/>
            <person name="Walter F."/>
            <person name="Albersmeier A."/>
            <person name="Kalinowski J."/>
            <person name="Ruckert C."/>
        </authorList>
    </citation>
    <scope>NUCLEOTIDE SEQUENCE</scope>
    <source>
        <strain evidence="1">JCM 12580</strain>
    </source>
</reference>
<accession>A0A917UTG6</accession>
<dbReference type="SUPFAM" id="SSF48452">
    <property type="entry name" value="TPR-like"/>
    <property type="match status" value="1"/>
</dbReference>
<dbReference type="SUPFAM" id="SSF116965">
    <property type="entry name" value="Hypothetical protein MPN330"/>
    <property type="match status" value="1"/>
</dbReference>
<protein>
    <recommendedName>
        <fullName evidence="3">Tetratricopeptide repeat protein</fullName>
    </recommendedName>
</protein>
<dbReference type="EMBL" id="BMNQ01000002">
    <property type="protein sequence ID" value="GGJ84277.1"/>
    <property type="molecule type" value="Genomic_DNA"/>
</dbReference>
<gene>
    <name evidence="1" type="ORF">GCM10007063_03500</name>
</gene>
<evidence type="ECO:0000313" key="2">
    <source>
        <dbReference type="Proteomes" id="UP000658382"/>
    </source>
</evidence>
<evidence type="ECO:0008006" key="3">
    <source>
        <dbReference type="Google" id="ProtNLM"/>
    </source>
</evidence>
<dbReference type="RefSeq" id="WP_188631330.1">
    <property type="nucleotide sequence ID" value="NZ_BMNQ01000002.1"/>
</dbReference>
<name>A0A917UTG6_9BACI</name>
<dbReference type="AlphaFoldDB" id="A0A917UTG6"/>
<proteinExistence type="predicted"/>
<keyword evidence="2" id="KW-1185">Reference proteome</keyword>
<dbReference type="InterPro" id="IPR011990">
    <property type="entry name" value="TPR-like_helical_dom_sf"/>
</dbReference>
<sequence length="326" mass="38624">MEGNRENVILFPKWRTVLEEESLTALKDKRYKEALVKLNQLLEFDVQNHEITIGKLMCLMELNRYKEAQDFCEGLLIHKDEHYYQYVHIYLTILFQTSQYYLLMEQVERENEKNMVPDDMKEQFQQLYEMSRKMRHEFRIEKSPEYINELFNAVEGGGHLHQYRLIEQIRKMELTPTKRIKALLTDERVHPVAKTAIFMWLQEKGVSEEVAIHKLGMEYQAAPDAIPELDSHPTVKQALLSISDEEQANPTLFRLMEQLLHHYFYVRYPLMPAENEAYSIAAALTKIGENYLDIHMKTASNDDDRLTQYMDEIKMCEALYSTIIDV</sequence>
<comment type="caution">
    <text evidence="1">The sequence shown here is derived from an EMBL/GenBank/DDBJ whole genome shotgun (WGS) entry which is preliminary data.</text>
</comment>
<evidence type="ECO:0000313" key="1">
    <source>
        <dbReference type="EMBL" id="GGJ84277.1"/>
    </source>
</evidence>
<dbReference type="Gene3D" id="1.25.40.10">
    <property type="entry name" value="Tetratricopeptide repeat domain"/>
    <property type="match status" value="1"/>
</dbReference>
<reference evidence="1" key="2">
    <citation type="submission" date="2020-09" db="EMBL/GenBank/DDBJ databases">
        <authorList>
            <person name="Sun Q."/>
            <person name="Ohkuma M."/>
        </authorList>
    </citation>
    <scope>NUCLEOTIDE SEQUENCE</scope>
    <source>
        <strain evidence="1">JCM 12580</strain>
    </source>
</reference>
<dbReference type="Pfam" id="PF14559">
    <property type="entry name" value="TPR_19"/>
    <property type="match status" value="1"/>
</dbReference>